<proteinExistence type="predicted"/>
<dbReference type="Pfam" id="PF00535">
    <property type="entry name" value="Glycos_transf_2"/>
    <property type="match status" value="1"/>
</dbReference>
<dbReference type="RefSeq" id="WP_264327143.1">
    <property type="nucleotide sequence ID" value="NZ_JADEXQ010000099.1"/>
</dbReference>
<gene>
    <name evidence="2" type="ORF">IQ266_21530</name>
</gene>
<dbReference type="Proteomes" id="UP000625316">
    <property type="component" value="Unassembled WGS sequence"/>
</dbReference>
<organism evidence="2 3">
    <name type="scientific">Romeriopsis navalis LEGE 11480</name>
    <dbReference type="NCBI Taxonomy" id="2777977"/>
    <lineage>
        <taxon>Bacteria</taxon>
        <taxon>Bacillati</taxon>
        <taxon>Cyanobacteriota</taxon>
        <taxon>Cyanophyceae</taxon>
        <taxon>Leptolyngbyales</taxon>
        <taxon>Leptolyngbyaceae</taxon>
        <taxon>Romeriopsis</taxon>
        <taxon>Romeriopsis navalis</taxon>
    </lineage>
</organism>
<dbReference type="SUPFAM" id="SSF53448">
    <property type="entry name" value="Nucleotide-diphospho-sugar transferases"/>
    <property type="match status" value="1"/>
</dbReference>
<comment type="caution">
    <text evidence="2">The sequence shown here is derived from an EMBL/GenBank/DDBJ whole genome shotgun (WGS) entry which is preliminary data.</text>
</comment>
<evidence type="ECO:0000313" key="2">
    <source>
        <dbReference type="EMBL" id="MBE9032323.1"/>
    </source>
</evidence>
<dbReference type="EMBL" id="JADEXQ010000099">
    <property type="protein sequence ID" value="MBE9032323.1"/>
    <property type="molecule type" value="Genomic_DNA"/>
</dbReference>
<dbReference type="Gene3D" id="3.90.550.10">
    <property type="entry name" value="Spore Coat Polysaccharide Biosynthesis Protein SpsA, Chain A"/>
    <property type="match status" value="1"/>
</dbReference>
<keyword evidence="3" id="KW-1185">Reference proteome</keyword>
<dbReference type="AlphaFoldDB" id="A0A928VPD2"/>
<name>A0A928VPD2_9CYAN</name>
<dbReference type="CDD" id="cd02511">
    <property type="entry name" value="Beta4Glucosyltransferase"/>
    <property type="match status" value="1"/>
</dbReference>
<evidence type="ECO:0000259" key="1">
    <source>
        <dbReference type="Pfam" id="PF00535"/>
    </source>
</evidence>
<dbReference type="PANTHER" id="PTHR43630:SF2">
    <property type="entry name" value="GLYCOSYLTRANSFERASE"/>
    <property type="match status" value="1"/>
</dbReference>
<feature type="domain" description="Glycosyltransferase 2-like" evidence="1">
    <location>
        <begin position="3"/>
        <end position="127"/>
    </location>
</feature>
<sequence>MFSIFILTHNEELDIAACIESALQATDPSKNDVIVVDSFSNDRTVEIASRYPVRVMQHAFESHGKQRTWMLRHVATAYDWVYILEADERMTPELFSECLKTVENPEHIGYFAAERVMFMGQWIKHSTQYPRYQMRLFDKARVWFSDYGHTEREECNGSTGYLTETYPHYTQGKGFERWFDKHNTYSTNEAKETLKHLEQSRVNWSDLFFGKTEVDRRHALKDLSQRVPLRPLVRFIYMYVFLRGFLDGRAGFAWCTLQAFYEYMIVLKVWESQHLPVPSLIDSEPAEPLSHGVPLNGAVAEAADLSETAIANTQ</sequence>
<reference evidence="2" key="1">
    <citation type="submission" date="2020-10" db="EMBL/GenBank/DDBJ databases">
        <authorList>
            <person name="Castelo-Branco R."/>
            <person name="Eusebio N."/>
            <person name="Adriana R."/>
            <person name="Vieira A."/>
            <person name="Brugerolle De Fraissinette N."/>
            <person name="Rezende De Castro R."/>
            <person name="Schneider M.P."/>
            <person name="Vasconcelos V."/>
            <person name="Leao P.N."/>
        </authorList>
    </citation>
    <scope>NUCLEOTIDE SEQUENCE</scope>
    <source>
        <strain evidence="2">LEGE 11480</strain>
    </source>
</reference>
<dbReference type="InterPro" id="IPR029044">
    <property type="entry name" value="Nucleotide-diphossugar_trans"/>
</dbReference>
<dbReference type="PANTHER" id="PTHR43630">
    <property type="entry name" value="POLY-BETA-1,6-N-ACETYL-D-GLUCOSAMINE SYNTHASE"/>
    <property type="match status" value="1"/>
</dbReference>
<protein>
    <submittedName>
        <fullName evidence="2">Glycosyltransferase family 2 protein</fullName>
    </submittedName>
</protein>
<dbReference type="InterPro" id="IPR001173">
    <property type="entry name" value="Glyco_trans_2-like"/>
</dbReference>
<evidence type="ECO:0000313" key="3">
    <source>
        <dbReference type="Proteomes" id="UP000625316"/>
    </source>
</evidence>
<accession>A0A928VPD2</accession>